<evidence type="ECO:0000256" key="1">
    <source>
        <dbReference type="SAM" id="MobiDB-lite"/>
    </source>
</evidence>
<keyword evidence="3" id="KW-1185">Reference proteome</keyword>
<name>A0A8K0MJG1_9ROSA</name>
<evidence type="ECO:0000313" key="3">
    <source>
        <dbReference type="Proteomes" id="UP000796880"/>
    </source>
</evidence>
<gene>
    <name evidence="2" type="ORF">FNV43_RR08858</name>
</gene>
<feature type="compositionally biased region" description="Basic and acidic residues" evidence="1">
    <location>
        <begin position="101"/>
        <end position="119"/>
    </location>
</feature>
<feature type="region of interest" description="Disordered" evidence="1">
    <location>
        <begin position="100"/>
        <end position="178"/>
    </location>
</feature>
<feature type="compositionally biased region" description="Low complexity" evidence="1">
    <location>
        <begin position="120"/>
        <end position="162"/>
    </location>
</feature>
<sequence length="319" mass="35207">MTLTAEEFMYMYHLKKDPKRGRFKTSGWYYASSRKGKNIIAGDHNSNKAEGWKSNLRFKEVSSRLYSRIEFAKNQPTANRSYKNLLRKVDTYFSREALFGEGEKRGNDGSEGSQSKESKSSGLSLPPLTPSSLPSESLTPTGPSSTFTTHISSFSSHVSDSSPAQSGREFGRLRNSRRSVDPRIRSLLKITTPWSKIVLRTPQGPGSTNDDFGLGPPEIGGWKGKFRSGPKLGETGSVNPAKGRRHHKRRRLGAGSGMRGSACGWATIVPWASRVGPCVCVRPHACWATQWTCRLHPCAGCNRWAHGLVDLEAGLRFAC</sequence>
<feature type="compositionally biased region" description="Basic residues" evidence="1">
    <location>
        <begin position="242"/>
        <end position="252"/>
    </location>
</feature>
<evidence type="ECO:0000313" key="2">
    <source>
        <dbReference type="EMBL" id="KAF3448147.1"/>
    </source>
</evidence>
<accession>A0A8K0MJG1</accession>
<dbReference type="EMBL" id="VOIH02000004">
    <property type="protein sequence ID" value="KAF3448147.1"/>
    <property type="molecule type" value="Genomic_DNA"/>
</dbReference>
<organism evidence="2 3">
    <name type="scientific">Rhamnella rubrinervis</name>
    <dbReference type="NCBI Taxonomy" id="2594499"/>
    <lineage>
        <taxon>Eukaryota</taxon>
        <taxon>Viridiplantae</taxon>
        <taxon>Streptophyta</taxon>
        <taxon>Embryophyta</taxon>
        <taxon>Tracheophyta</taxon>
        <taxon>Spermatophyta</taxon>
        <taxon>Magnoliopsida</taxon>
        <taxon>eudicotyledons</taxon>
        <taxon>Gunneridae</taxon>
        <taxon>Pentapetalae</taxon>
        <taxon>rosids</taxon>
        <taxon>fabids</taxon>
        <taxon>Rosales</taxon>
        <taxon>Rhamnaceae</taxon>
        <taxon>rhamnoid group</taxon>
        <taxon>Rhamneae</taxon>
        <taxon>Rhamnella</taxon>
    </lineage>
</organism>
<dbReference type="Proteomes" id="UP000796880">
    <property type="component" value="Unassembled WGS sequence"/>
</dbReference>
<reference evidence="2" key="1">
    <citation type="submission" date="2020-03" db="EMBL/GenBank/DDBJ databases">
        <title>A high-quality chromosome-level genome assembly of a woody plant with both climbing and erect habits, Rhamnella rubrinervis.</title>
        <authorList>
            <person name="Lu Z."/>
            <person name="Yang Y."/>
            <person name="Zhu X."/>
            <person name="Sun Y."/>
        </authorList>
    </citation>
    <scope>NUCLEOTIDE SEQUENCE</scope>
    <source>
        <strain evidence="2">BYM</strain>
        <tissue evidence="2">Leaf</tissue>
    </source>
</reference>
<feature type="region of interest" description="Disordered" evidence="1">
    <location>
        <begin position="225"/>
        <end position="255"/>
    </location>
</feature>
<comment type="caution">
    <text evidence="2">The sequence shown here is derived from an EMBL/GenBank/DDBJ whole genome shotgun (WGS) entry which is preliminary data.</text>
</comment>
<proteinExistence type="predicted"/>
<protein>
    <submittedName>
        <fullName evidence="2">Uncharacterized protein</fullName>
    </submittedName>
</protein>
<dbReference type="AlphaFoldDB" id="A0A8K0MJG1"/>